<sequence length="126" mass="14129">MLSKEQGITVVAICVTYDILLIQKTSPPPLIPERAPRGKIKGPTPTWRKDLVLRLLVIVTGTTCLLFARMKLMGARLPVFNRFDNPAASEDWPTRHLTHNFLGCLNAWILLFPADLCCDWTMGTVP</sequence>
<dbReference type="PANTHER" id="PTHR44395">
    <property type="match status" value="1"/>
</dbReference>
<keyword evidence="2" id="KW-0802">TPR repeat</keyword>
<evidence type="ECO:0000313" key="6">
    <source>
        <dbReference type="EMBL" id="KFM79886.1"/>
    </source>
</evidence>
<accession>A0A087UR97</accession>
<dbReference type="OMA" id="SEDWPTR"/>
<reference evidence="6 7" key="1">
    <citation type="submission" date="2013-11" db="EMBL/GenBank/DDBJ databases">
        <title>Genome sequencing of Stegodyphus mimosarum.</title>
        <authorList>
            <person name="Bechsgaard J."/>
        </authorList>
    </citation>
    <scope>NUCLEOTIDE SEQUENCE [LARGE SCALE GENOMIC DNA]</scope>
</reference>
<dbReference type="OrthoDB" id="6433277at2759"/>
<dbReference type="EMBL" id="KK121163">
    <property type="protein sequence ID" value="KFM79886.1"/>
    <property type="molecule type" value="Genomic_DNA"/>
</dbReference>
<keyword evidence="1" id="KW-0677">Repeat</keyword>
<keyword evidence="7" id="KW-1185">Reference proteome</keyword>
<dbReference type="InterPro" id="IPR013618">
    <property type="entry name" value="TMTC_DUF1736"/>
</dbReference>
<dbReference type="GO" id="GO:0035269">
    <property type="term" value="P:protein O-linked glycosylation via mannose"/>
    <property type="evidence" value="ECO:0007669"/>
    <property type="project" value="TreeGrafter"/>
</dbReference>
<evidence type="ECO:0000313" key="7">
    <source>
        <dbReference type="Proteomes" id="UP000054359"/>
    </source>
</evidence>
<feature type="non-terminal residue" evidence="6">
    <location>
        <position position="126"/>
    </location>
</feature>
<feature type="transmembrane region" description="Helical" evidence="4">
    <location>
        <begin position="51"/>
        <end position="68"/>
    </location>
</feature>
<dbReference type="PANTHER" id="PTHR44395:SF1">
    <property type="entry name" value="PROTEIN O-MANNOSYL-TRANSFERASE TMTC3"/>
    <property type="match status" value="1"/>
</dbReference>
<dbReference type="AlphaFoldDB" id="A0A087UR97"/>
<evidence type="ECO:0000259" key="5">
    <source>
        <dbReference type="Pfam" id="PF08409"/>
    </source>
</evidence>
<keyword evidence="4" id="KW-1133">Transmembrane helix</keyword>
<dbReference type="GO" id="GO:0005783">
    <property type="term" value="C:endoplasmic reticulum"/>
    <property type="evidence" value="ECO:0007669"/>
    <property type="project" value="TreeGrafter"/>
</dbReference>
<evidence type="ECO:0000256" key="3">
    <source>
        <dbReference type="ARBA" id="ARBA00023136"/>
    </source>
</evidence>
<keyword evidence="4 6" id="KW-0812">Transmembrane</keyword>
<name>A0A087UR97_STEMI</name>
<evidence type="ECO:0000256" key="4">
    <source>
        <dbReference type="SAM" id="Phobius"/>
    </source>
</evidence>
<evidence type="ECO:0000256" key="2">
    <source>
        <dbReference type="ARBA" id="ARBA00022803"/>
    </source>
</evidence>
<dbReference type="STRING" id="407821.A0A087UR97"/>
<gene>
    <name evidence="6" type="ORF">X975_26972</name>
</gene>
<proteinExistence type="predicted"/>
<evidence type="ECO:0000256" key="1">
    <source>
        <dbReference type="ARBA" id="ARBA00022737"/>
    </source>
</evidence>
<dbReference type="Proteomes" id="UP000054359">
    <property type="component" value="Unassembled WGS sequence"/>
</dbReference>
<dbReference type="Pfam" id="PF08409">
    <property type="entry name" value="TMTC_DUF1736"/>
    <property type="match status" value="1"/>
</dbReference>
<organism evidence="6 7">
    <name type="scientific">Stegodyphus mimosarum</name>
    <name type="common">African social velvet spider</name>
    <dbReference type="NCBI Taxonomy" id="407821"/>
    <lineage>
        <taxon>Eukaryota</taxon>
        <taxon>Metazoa</taxon>
        <taxon>Ecdysozoa</taxon>
        <taxon>Arthropoda</taxon>
        <taxon>Chelicerata</taxon>
        <taxon>Arachnida</taxon>
        <taxon>Araneae</taxon>
        <taxon>Araneomorphae</taxon>
        <taxon>Entelegynae</taxon>
        <taxon>Eresoidea</taxon>
        <taxon>Eresidae</taxon>
        <taxon>Stegodyphus</taxon>
    </lineage>
</organism>
<keyword evidence="3 4" id="KW-0472">Membrane</keyword>
<protein>
    <submittedName>
        <fullName evidence="6">Transmembrane and TPR repeat-containing protein 3</fullName>
    </submittedName>
</protein>
<dbReference type="GO" id="GO:0000030">
    <property type="term" value="F:mannosyltransferase activity"/>
    <property type="evidence" value="ECO:0007669"/>
    <property type="project" value="TreeGrafter"/>
</dbReference>
<feature type="domain" description="DUF1736" evidence="5">
    <location>
        <begin position="75"/>
        <end position="126"/>
    </location>
</feature>